<reference evidence="2" key="1">
    <citation type="submission" date="2020-04" db="EMBL/GenBank/DDBJ databases">
        <authorList>
            <person name="Chiriac C."/>
            <person name="Salcher M."/>
            <person name="Ghai R."/>
            <person name="Kavagutti S V."/>
        </authorList>
    </citation>
    <scope>NUCLEOTIDE SEQUENCE</scope>
</reference>
<gene>
    <name evidence="3" type="ORF">UFOVP1226_45</name>
    <name evidence="2" type="ORF">UFOVP278_52</name>
</gene>
<protein>
    <submittedName>
        <fullName evidence="2">Uncharacterized protein</fullName>
    </submittedName>
</protein>
<keyword evidence="1" id="KW-0472">Membrane</keyword>
<evidence type="ECO:0000313" key="3">
    <source>
        <dbReference type="EMBL" id="CAB4191475.1"/>
    </source>
</evidence>
<dbReference type="EMBL" id="LR796291">
    <property type="protein sequence ID" value="CAB4135045.1"/>
    <property type="molecule type" value="Genomic_DNA"/>
</dbReference>
<accession>A0A6J5LLC1</accession>
<proteinExistence type="predicted"/>
<name>A0A6J5LLC1_9CAUD</name>
<dbReference type="EMBL" id="LR797174">
    <property type="protein sequence ID" value="CAB4191475.1"/>
    <property type="molecule type" value="Genomic_DNA"/>
</dbReference>
<keyword evidence="1" id="KW-1133">Transmembrane helix</keyword>
<evidence type="ECO:0000256" key="1">
    <source>
        <dbReference type="SAM" id="Phobius"/>
    </source>
</evidence>
<organism evidence="2">
    <name type="scientific">uncultured Caudovirales phage</name>
    <dbReference type="NCBI Taxonomy" id="2100421"/>
    <lineage>
        <taxon>Viruses</taxon>
        <taxon>Duplodnaviria</taxon>
        <taxon>Heunggongvirae</taxon>
        <taxon>Uroviricota</taxon>
        <taxon>Caudoviricetes</taxon>
        <taxon>Peduoviridae</taxon>
        <taxon>Maltschvirus</taxon>
        <taxon>Maltschvirus maltsch</taxon>
    </lineage>
</organism>
<sequence length="47" mass="5268">MHAIIGLMKMISEVVIHLGSEWRDVLYYCFGAFMGIAVGYVFGADKK</sequence>
<feature type="transmembrane region" description="Helical" evidence="1">
    <location>
        <begin position="25"/>
        <end position="43"/>
    </location>
</feature>
<evidence type="ECO:0000313" key="2">
    <source>
        <dbReference type="EMBL" id="CAB4135045.1"/>
    </source>
</evidence>
<keyword evidence="1" id="KW-0812">Transmembrane</keyword>